<keyword evidence="2" id="KW-1185">Reference proteome</keyword>
<evidence type="ECO:0000313" key="1">
    <source>
        <dbReference type="EMBL" id="KAI3739496.1"/>
    </source>
</evidence>
<dbReference type="EMBL" id="CM042013">
    <property type="protein sequence ID" value="KAI3739496.1"/>
    <property type="molecule type" value="Genomic_DNA"/>
</dbReference>
<name>A0ACB9CZ87_CICIN</name>
<proteinExistence type="predicted"/>
<comment type="caution">
    <text evidence="1">The sequence shown here is derived from an EMBL/GenBank/DDBJ whole genome shotgun (WGS) entry which is preliminary data.</text>
</comment>
<gene>
    <name evidence="1" type="ORF">L2E82_29902</name>
</gene>
<reference evidence="1 2" key="2">
    <citation type="journal article" date="2022" name="Mol. Ecol. Resour.">
        <title>The genomes of chicory, endive, great burdock and yacon provide insights into Asteraceae paleo-polyploidization history and plant inulin production.</title>
        <authorList>
            <person name="Fan W."/>
            <person name="Wang S."/>
            <person name="Wang H."/>
            <person name="Wang A."/>
            <person name="Jiang F."/>
            <person name="Liu H."/>
            <person name="Zhao H."/>
            <person name="Xu D."/>
            <person name="Zhang Y."/>
        </authorList>
    </citation>
    <scope>NUCLEOTIDE SEQUENCE [LARGE SCALE GENOMIC DNA]</scope>
    <source>
        <strain evidence="2">cv. Punajuju</strain>
        <tissue evidence="1">Leaves</tissue>
    </source>
</reference>
<sequence>MAELAFAKQRSFKRQLMEAQFIGGGGGGGGNKGGGEIRRVHIVYYLSRNGRIEHPHLMRIHKLSHNGVYLRDVKSWLSELRGEDMPERFAWSYKRWYKEGYVWQDLLDDDLITPICDNEYVLKGSEISSTTLNNDTDPFNEREDFDLKNSPSFELHAKSPKYPSTEKEYPLLFSTNTSIEMEESSFASNVTTEDTTKTQNTYEDEVLQTPKDKTENNNSFNDTLLDKNTNDNNSNNNKNKKSGNKRVNSCFKASPLPTYSFGKSGFFSGSRASLMFRNWITCGTANTDEKAVVAINKWKGGRTAMVSSVSDKSSEENNLGQICKEKKLSGYEKSFDGINGSKKSKKEESHKFKSSGAAYKPVNGPNCSQCGRQFNPEKLHNHMKYCRGMKALAKSASTRPKPKTTSPYSASFNTVYLTNN</sequence>
<accession>A0ACB9CZ87</accession>
<protein>
    <submittedName>
        <fullName evidence="1">Uncharacterized protein</fullName>
    </submittedName>
</protein>
<reference evidence="2" key="1">
    <citation type="journal article" date="2022" name="Mol. Ecol. Resour.">
        <title>The genomes of chicory, endive, great burdock and yacon provide insights into Asteraceae palaeo-polyploidization history and plant inulin production.</title>
        <authorList>
            <person name="Fan W."/>
            <person name="Wang S."/>
            <person name="Wang H."/>
            <person name="Wang A."/>
            <person name="Jiang F."/>
            <person name="Liu H."/>
            <person name="Zhao H."/>
            <person name="Xu D."/>
            <person name="Zhang Y."/>
        </authorList>
    </citation>
    <scope>NUCLEOTIDE SEQUENCE [LARGE SCALE GENOMIC DNA]</scope>
    <source>
        <strain evidence="2">cv. Punajuju</strain>
    </source>
</reference>
<evidence type="ECO:0000313" key="2">
    <source>
        <dbReference type="Proteomes" id="UP001055811"/>
    </source>
</evidence>
<organism evidence="1 2">
    <name type="scientific">Cichorium intybus</name>
    <name type="common">Chicory</name>
    <dbReference type="NCBI Taxonomy" id="13427"/>
    <lineage>
        <taxon>Eukaryota</taxon>
        <taxon>Viridiplantae</taxon>
        <taxon>Streptophyta</taxon>
        <taxon>Embryophyta</taxon>
        <taxon>Tracheophyta</taxon>
        <taxon>Spermatophyta</taxon>
        <taxon>Magnoliopsida</taxon>
        <taxon>eudicotyledons</taxon>
        <taxon>Gunneridae</taxon>
        <taxon>Pentapetalae</taxon>
        <taxon>asterids</taxon>
        <taxon>campanulids</taxon>
        <taxon>Asterales</taxon>
        <taxon>Asteraceae</taxon>
        <taxon>Cichorioideae</taxon>
        <taxon>Cichorieae</taxon>
        <taxon>Cichoriinae</taxon>
        <taxon>Cichorium</taxon>
    </lineage>
</organism>
<dbReference type="Proteomes" id="UP001055811">
    <property type="component" value="Linkage Group LG05"/>
</dbReference>